<dbReference type="Proteomes" id="UP000001542">
    <property type="component" value="Unassembled WGS sequence"/>
</dbReference>
<dbReference type="InParanoid" id="A2EP00"/>
<feature type="compositionally biased region" description="Low complexity" evidence="1">
    <location>
        <begin position="110"/>
        <end position="121"/>
    </location>
</feature>
<dbReference type="AlphaFoldDB" id="A2EP00"/>
<feature type="region of interest" description="Disordered" evidence="1">
    <location>
        <begin position="51"/>
        <end position="183"/>
    </location>
</feature>
<feature type="compositionally biased region" description="Polar residues" evidence="1">
    <location>
        <begin position="136"/>
        <end position="151"/>
    </location>
</feature>
<proteinExistence type="predicted"/>
<feature type="compositionally biased region" description="Polar residues" evidence="1">
    <location>
        <begin position="358"/>
        <end position="378"/>
    </location>
</feature>
<feature type="compositionally biased region" description="Polar residues" evidence="1">
    <location>
        <begin position="393"/>
        <end position="405"/>
    </location>
</feature>
<sequence length="531" mass="59679">MFGQGHRLNQQEADVINSILDQEERNLDDYNNSSATLSLLDDQCRQIWPNWDTISPRDAQKSSIPPQRETIAPNIRPSSIAPQTYQPPQSKYTNIQAPKDTLPQRDYKPSQSSASTSKYSSVQISPDIPIQRDYKPTQTTINTNRYSSVQIPSDIPIQRDYRQSPSPQITPPKQQMSRQPVQHKLGSTDNLELQNIKADIDNLFSKIQSISSGNSSPTSSPKFNTSPMPPKSAPQPSAKYDFTSPASKSQSSVLQSPATEFRNAHKDPSFTYQPQTQSSFSFDMNSSISGYMNAPSFDSGIKTDIDDYKPSQPTSSKFQPRPSYTSMAQTSVPQYQPQKSPIVPPKSPNNFDIPISPKQYSQNLPTSNYTKDSQNNMYDDSILDDKYMSSSNLYDAPLPTSQKLSQGLPKQPQVAPATASSTQQFASTKQYSTNQQFSTAQFQTTQQFTSQQQSQQFSASQQLGTPKASVTPATSENEELVRLRTDNFMLRTELMKVKKRLQIEELERKRLEDALEKSGKLIEYYKQQMGK</sequence>
<feature type="compositionally biased region" description="Polar residues" evidence="1">
    <location>
        <begin position="76"/>
        <end position="96"/>
    </location>
</feature>
<feature type="region of interest" description="Disordered" evidence="1">
    <location>
        <begin position="393"/>
        <end position="421"/>
    </location>
</feature>
<evidence type="ECO:0000313" key="2">
    <source>
        <dbReference type="EMBL" id="EAY05604.1"/>
    </source>
</evidence>
<feature type="compositionally biased region" description="Polar residues" evidence="1">
    <location>
        <begin position="311"/>
        <end position="339"/>
    </location>
</feature>
<dbReference type="VEuPathDB" id="TrichDB:TVAGG3_0945480"/>
<feature type="compositionally biased region" description="Low complexity" evidence="1">
    <location>
        <begin position="453"/>
        <end position="462"/>
    </location>
</feature>
<feature type="region of interest" description="Disordered" evidence="1">
    <location>
        <begin position="209"/>
        <end position="278"/>
    </location>
</feature>
<protein>
    <submittedName>
        <fullName evidence="2">Uncharacterized protein</fullName>
    </submittedName>
</protein>
<evidence type="ECO:0000313" key="3">
    <source>
        <dbReference type="Proteomes" id="UP000001542"/>
    </source>
</evidence>
<feature type="region of interest" description="Disordered" evidence="1">
    <location>
        <begin position="302"/>
        <end position="378"/>
    </location>
</feature>
<organism evidence="2 3">
    <name type="scientific">Trichomonas vaginalis (strain ATCC PRA-98 / G3)</name>
    <dbReference type="NCBI Taxonomy" id="412133"/>
    <lineage>
        <taxon>Eukaryota</taxon>
        <taxon>Metamonada</taxon>
        <taxon>Parabasalia</taxon>
        <taxon>Trichomonadida</taxon>
        <taxon>Trichomonadidae</taxon>
        <taxon>Trichomonas</taxon>
    </lineage>
</organism>
<reference evidence="2" key="1">
    <citation type="submission" date="2006-10" db="EMBL/GenBank/DDBJ databases">
        <authorList>
            <person name="Amadeo P."/>
            <person name="Zhao Q."/>
            <person name="Wortman J."/>
            <person name="Fraser-Liggett C."/>
            <person name="Carlton J."/>
        </authorList>
    </citation>
    <scope>NUCLEOTIDE SEQUENCE</scope>
    <source>
        <strain evidence="2">G3</strain>
    </source>
</reference>
<feature type="compositionally biased region" description="Low complexity" evidence="1">
    <location>
        <begin position="209"/>
        <end position="222"/>
    </location>
</feature>
<dbReference type="EMBL" id="DS113444">
    <property type="protein sequence ID" value="EAY05604.1"/>
    <property type="molecule type" value="Genomic_DNA"/>
</dbReference>
<dbReference type="OrthoDB" id="10685570at2759"/>
<reference evidence="2" key="2">
    <citation type="journal article" date="2007" name="Science">
        <title>Draft genome sequence of the sexually transmitted pathogen Trichomonas vaginalis.</title>
        <authorList>
            <person name="Carlton J.M."/>
            <person name="Hirt R.P."/>
            <person name="Silva J.C."/>
            <person name="Delcher A.L."/>
            <person name="Schatz M."/>
            <person name="Zhao Q."/>
            <person name="Wortman J.R."/>
            <person name="Bidwell S.L."/>
            <person name="Alsmark U.C.M."/>
            <person name="Besteiro S."/>
            <person name="Sicheritz-Ponten T."/>
            <person name="Noel C.J."/>
            <person name="Dacks J.B."/>
            <person name="Foster P.G."/>
            <person name="Simillion C."/>
            <person name="Van de Peer Y."/>
            <person name="Miranda-Saavedra D."/>
            <person name="Barton G.J."/>
            <person name="Westrop G.D."/>
            <person name="Mueller S."/>
            <person name="Dessi D."/>
            <person name="Fiori P.L."/>
            <person name="Ren Q."/>
            <person name="Paulsen I."/>
            <person name="Zhang H."/>
            <person name="Bastida-Corcuera F.D."/>
            <person name="Simoes-Barbosa A."/>
            <person name="Brown M.T."/>
            <person name="Hayes R.D."/>
            <person name="Mukherjee M."/>
            <person name="Okumura C.Y."/>
            <person name="Schneider R."/>
            <person name="Smith A.J."/>
            <person name="Vanacova S."/>
            <person name="Villalvazo M."/>
            <person name="Haas B.J."/>
            <person name="Pertea M."/>
            <person name="Feldblyum T.V."/>
            <person name="Utterback T.R."/>
            <person name="Shu C.L."/>
            <person name="Osoegawa K."/>
            <person name="de Jong P.J."/>
            <person name="Hrdy I."/>
            <person name="Horvathova L."/>
            <person name="Zubacova Z."/>
            <person name="Dolezal P."/>
            <person name="Malik S.B."/>
            <person name="Logsdon J.M. Jr."/>
            <person name="Henze K."/>
            <person name="Gupta A."/>
            <person name="Wang C.C."/>
            <person name="Dunne R.L."/>
            <person name="Upcroft J.A."/>
            <person name="Upcroft P."/>
            <person name="White O."/>
            <person name="Salzberg S.L."/>
            <person name="Tang P."/>
            <person name="Chiu C.-H."/>
            <person name="Lee Y.-S."/>
            <person name="Embley T.M."/>
            <person name="Coombs G.H."/>
            <person name="Mottram J.C."/>
            <person name="Tachezy J."/>
            <person name="Fraser-Liggett C.M."/>
            <person name="Johnson P.J."/>
        </authorList>
    </citation>
    <scope>NUCLEOTIDE SEQUENCE [LARGE SCALE GENOMIC DNA]</scope>
    <source>
        <strain evidence="2">G3</strain>
    </source>
</reference>
<keyword evidence="3" id="KW-1185">Reference proteome</keyword>
<dbReference type="KEGG" id="tva:4763472"/>
<gene>
    <name evidence="2" type="ORF">TVAG_263730</name>
</gene>
<dbReference type="VEuPathDB" id="TrichDB:TVAG_263730"/>
<feature type="compositionally biased region" description="Polar residues" evidence="1">
    <location>
        <begin position="244"/>
        <end position="258"/>
    </location>
</feature>
<name>A2EP00_TRIV3</name>
<dbReference type="RefSeq" id="XP_001317827.1">
    <property type="nucleotide sequence ID" value="XM_001317792.1"/>
</dbReference>
<feature type="compositionally biased region" description="Polar residues" evidence="1">
    <location>
        <begin position="163"/>
        <end position="183"/>
    </location>
</feature>
<evidence type="ECO:0000256" key="1">
    <source>
        <dbReference type="SAM" id="MobiDB-lite"/>
    </source>
</evidence>
<accession>A2EP00</accession>
<feature type="region of interest" description="Disordered" evidence="1">
    <location>
        <begin position="453"/>
        <end position="476"/>
    </location>
</feature>